<keyword evidence="6" id="KW-0328">Glycosyltransferase</keyword>
<dbReference type="NCBIfam" id="TIGR01091">
    <property type="entry name" value="upp"/>
    <property type="match status" value="1"/>
</dbReference>
<name>A0A6J6TAZ0_9ZZZZ</name>
<evidence type="ECO:0000256" key="6">
    <source>
        <dbReference type="ARBA" id="ARBA00022676"/>
    </source>
</evidence>
<dbReference type="InterPro" id="IPR029057">
    <property type="entry name" value="PRTase-like"/>
</dbReference>
<dbReference type="InterPro" id="IPR005765">
    <property type="entry name" value="UPRT"/>
</dbReference>
<evidence type="ECO:0000256" key="8">
    <source>
        <dbReference type="ARBA" id="ARBA00022741"/>
    </source>
</evidence>
<feature type="domain" description="Phosphoribosyltransferase" evidence="11">
    <location>
        <begin position="6"/>
        <end position="207"/>
    </location>
</feature>
<dbReference type="SUPFAM" id="SSF53271">
    <property type="entry name" value="PRTase-like"/>
    <property type="match status" value="1"/>
</dbReference>
<dbReference type="GO" id="GO:0005525">
    <property type="term" value="F:GTP binding"/>
    <property type="evidence" value="ECO:0007669"/>
    <property type="project" value="UniProtKB-KW"/>
</dbReference>
<comment type="pathway">
    <text evidence="2">Pyrimidine metabolism; UMP biosynthesis via salvage pathway; UMP from uracil: step 1/1.</text>
</comment>
<evidence type="ECO:0000256" key="9">
    <source>
        <dbReference type="ARBA" id="ARBA00023134"/>
    </source>
</evidence>
<proteinExistence type="inferred from homology"/>
<evidence type="ECO:0000313" key="14">
    <source>
        <dbReference type="EMBL" id="CAB4877251.1"/>
    </source>
</evidence>
<organism evidence="13">
    <name type="scientific">freshwater metagenome</name>
    <dbReference type="NCBI Taxonomy" id="449393"/>
    <lineage>
        <taxon>unclassified sequences</taxon>
        <taxon>metagenomes</taxon>
        <taxon>ecological metagenomes</taxon>
    </lineage>
</organism>
<dbReference type="EMBL" id="CAFBQP010000003">
    <property type="protein sequence ID" value="CAB5052277.1"/>
    <property type="molecule type" value="Genomic_DNA"/>
</dbReference>
<dbReference type="Gene3D" id="3.40.50.2020">
    <property type="match status" value="1"/>
</dbReference>
<comment type="cofactor">
    <cofactor evidence="1">
        <name>Mg(2+)</name>
        <dbReference type="ChEBI" id="CHEBI:18420"/>
    </cofactor>
</comment>
<dbReference type="EC" id="2.4.2.9" evidence="4"/>
<gene>
    <name evidence="12" type="ORF">UFOPK2602_00883</name>
    <name evidence="13" type="ORF">UFOPK2806_00606</name>
    <name evidence="14" type="ORF">UFOPK3417_01065</name>
    <name evidence="15" type="ORF">UFOPK3954_02200</name>
    <name evidence="16" type="ORF">UFOPK4306_00140</name>
</gene>
<keyword evidence="8" id="KW-0547">Nucleotide-binding</keyword>
<evidence type="ECO:0000256" key="2">
    <source>
        <dbReference type="ARBA" id="ARBA00005180"/>
    </source>
</evidence>
<evidence type="ECO:0000256" key="10">
    <source>
        <dbReference type="ARBA" id="ARBA00031082"/>
    </source>
</evidence>
<comment type="similarity">
    <text evidence="3">Belongs to the UPRTase family.</text>
</comment>
<dbReference type="Pfam" id="PF14681">
    <property type="entry name" value="UPRTase"/>
    <property type="match status" value="1"/>
</dbReference>
<keyword evidence="5" id="KW-0021">Allosteric enzyme</keyword>
<keyword evidence="9" id="KW-0342">GTP-binding</keyword>
<reference evidence="13" key="1">
    <citation type="submission" date="2020-05" db="EMBL/GenBank/DDBJ databases">
        <authorList>
            <person name="Chiriac C."/>
            <person name="Salcher M."/>
            <person name="Ghai R."/>
            <person name="Kavagutti S V."/>
        </authorList>
    </citation>
    <scope>NUCLEOTIDE SEQUENCE</scope>
</reference>
<evidence type="ECO:0000313" key="15">
    <source>
        <dbReference type="EMBL" id="CAB5008885.1"/>
    </source>
</evidence>
<dbReference type="InterPro" id="IPR000836">
    <property type="entry name" value="PRTase_dom"/>
</dbReference>
<dbReference type="GO" id="GO:0006223">
    <property type="term" value="P:uracil salvage"/>
    <property type="evidence" value="ECO:0007669"/>
    <property type="project" value="InterPro"/>
</dbReference>
<evidence type="ECO:0000256" key="3">
    <source>
        <dbReference type="ARBA" id="ARBA00009516"/>
    </source>
</evidence>
<evidence type="ECO:0000313" key="13">
    <source>
        <dbReference type="EMBL" id="CAB4744320.1"/>
    </source>
</evidence>
<dbReference type="EMBL" id="CAFBLR010000095">
    <property type="protein sequence ID" value="CAB4877251.1"/>
    <property type="molecule type" value="Genomic_DNA"/>
</dbReference>
<dbReference type="PANTHER" id="PTHR32315">
    <property type="entry name" value="ADENINE PHOSPHORIBOSYLTRANSFERASE"/>
    <property type="match status" value="1"/>
</dbReference>
<dbReference type="AlphaFoldDB" id="A0A6J6TAZ0"/>
<accession>A0A6J6TAZ0</accession>
<dbReference type="PANTHER" id="PTHR32315:SF4">
    <property type="entry name" value="URACIL PHOSPHORIBOSYLTRANSFERASE, CHLOROPLASTIC"/>
    <property type="match status" value="1"/>
</dbReference>
<dbReference type="GO" id="GO:0004845">
    <property type="term" value="F:uracil phosphoribosyltransferase activity"/>
    <property type="evidence" value="ECO:0007669"/>
    <property type="project" value="UniProtKB-EC"/>
</dbReference>
<dbReference type="InterPro" id="IPR050054">
    <property type="entry name" value="UPRTase/APRTase"/>
</dbReference>
<dbReference type="GO" id="GO:0044206">
    <property type="term" value="P:UMP salvage"/>
    <property type="evidence" value="ECO:0007669"/>
    <property type="project" value="UniProtKB-UniPathway"/>
</dbReference>
<sequence length="214" mass="23099">MKLTLVDHPLAAERLADIRDAASPRQLFRAALEELGTMLVYEACRHYPTTEVTVQTPLGPAPARRLAHPPLLVPVLRAGIGLLHPALQLLPDAEVAFIGVARDEATFTPNEYVVKVPANVNGRTCLILDPMLATGGSLTHTAELLVKRGVDTTILVVCVLAAPEGLQRLEESGLDLHVITAAVDERLDERRFIVPGLGDAGDRQFGTTYDPAKH</sequence>
<evidence type="ECO:0000256" key="5">
    <source>
        <dbReference type="ARBA" id="ARBA00022533"/>
    </source>
</evidence>
<evidence type="ECO:0000313" key="12">
    <source>
        <dbReference type="EMBL" id="CAB4706400.1"/>
    </source>
</evidence>
<dbReference type="EMBL" id="CAEZXX010000049">
    <property type="protein sequence ID" value="CAB4706400.1"/>
    <property type="molecule type" value="Genomic_DNA"/>
</dbReference>
<dbReference type="CDD" id="cd06223">
    <property type="entry name" value="PRTases_typeI"/>
    <property type="match status" value="1"/>
</dbReference>
<dbReference type="NCBIfam" id="NF001097">
    <property type="entry name" value="PRK00129.1"/>
    <property type="match status" value="1"/>
</dbReference>
<dbReference type="EMBL" id="CAEZYY010000005">
    <property type="protein sequence ID" value="CAB4744320.1"/>
    <property type="molecule type" value="Genomic_DNA"/>
</dbReference>
<evidence type="ECO:0000256" key="7">
    <source>
        <dbReference type="ARBA" id="ARBA00022679"/>
    </source>
</evidence>
<evidence type="ECO:0000259" key="11">
    <source>
        <dbReference type="Pfam" id="PF14681"/>
    </source>
</evidence>
<evidence type="ECO:0000256" key="4">
    <source>
        <dbReference type="ARBA" id="ARBA00011894"/>
    </source>
</evidence>
<evidence type="ECO:0000313" key="16">
    <source>
        <dbReference type="EMBL" id="CAB5052277.1"/>
    </source>
</evidence>
<dbReference type="UniPathway" id="UPA00574">
    <property type="reaction ID" value="UER00636"/>
</dbReference>
<dbReference type="EMBL" id="CAFBON010000308">
    <property type="protein sequence ID" value="CAB5008885.1"/>
    <property type="molecule type" value="Genomic_DNA"/>
</dbReference>
<protein>
    <recommendedName>
        <fullName evidence="4">uracil phosphoribosyltransferase</fullName>
        <ecNumber evidence="4">2.4.2.9</ecNumber>
    </recommendedName>
    <alternativeName>
        <fullName evidence="10">UMP pyrophosphorylase</fullName>
    </alternativeName>
</protein>
<keyword evidence="7" id="KW-0808">Transferase</keyword>
<evidence type="ECO:0000256" key="1">
    <source>
        <dbReference type="ARBA" id="ARBA00001946"/>
    </source>
</evidence>